<dbReference type="SUPFAM" id="SSF102705">
    <property type="entry name" value="NIF3 (NGG1p interacting factor 3)-like"/>
    <property type="match status" value="1"/>
</dbReference>
<sequence length="124" mass="13705">MIGVLPEAEDATAFLNRVANLFGVKALRRNEGPGRLVNRVALCGGAGEFLLDEAVKAGADVFLTGEMGYHRYFGYDDSILIGVMGHYESEQYTVELLDEILAKEFPQLKRVKSEIVTNPVRVNE</sequence>
<comment type="caution">
    <text evidence="3">The sequence shown here is derived from an EMBL/GenBank/DDBJ whole genome shotgun (WGS) entry which is preliminary data.</text>
</comment>
<dbReference type="PANTHER" id="PTHR13799">
    <property type="entry name" value="NGG1 INTERACTING FACTOR 3"/>
    <property type="match status" value="1"/>
</dbReference>
<evidence type="ECO:0000256" key="2">
    <source>
        <dbReference type="ARBA" id="ARBA00022723"/>
    </source>
</evidence>
<dbReference type="Gene3D" id="3.40.1390.30">
    <property type="entry name" value="NIF3 (NGG1p interacting factor 3)-like"/>
    <property type="match status" value="2"/>
</dbReference>
<dbReference type="GO" id="GO:0046872">
    <property type="term" value="F:metal ion binding"/>
    <property type="evidence" value="ECO:0007669"/>
    <property type="project" value="UniProtKB-KW"/>
</dbReference>
<name>J9F6X7_9ZZZZ</name>
<dbReference type="PANTHER" id="PTHR13799:SF14">
    <property type="entry name" value="GTP CYCLOHYDROLASE 1 TYPE 2 HOMOLOG"/>
    <property type="match status" value="1"/>
</dbReference>
<protein>
    <submittedName>
        <fullName evidence="3">Dinuclear metal center protein, YbgI family</fullName>
    </submittedName>
</protein>
<evidence type="ECO:0000313" key="3">
    <source>
        <dbReference type="EMBL" id="EJW90651.1"/>
    </source>
</evidence>
<accession>J9F6X7</accession>
<reference evidence="3" key="1">
    <citation type="journal article" date="2012" name="PLoS ONE">
        <title>Gene sets for utilization of primary and secondary nutrition supplies in the distal gut of endangered iberian lynx.</title>
        <authorList>
            <person name="Alcaide M."/>
            <person name="Messina E."/>
            <person name="Richter M."/>
            <person name="Bargiela R."/>
            <person name="Peplies J."/>
            <person name="Huws S.A."/>
            <person name="Newbold C.J."/>
            <person name="Golyshin P.N."/>
            <person name="Simon M.A."/>
            <person name="Lopez G."/>
            <person name="Yakimov M.M."/>
            <person name="Ferrer M."/>
        </authorList>
    </citation>
    <scope>NUCLEOTIDE SEQUENCE</scope>
</reference>
<gene>
    <name evidence="3" type="ORF">EVA_21246</name>
</gene>
<keyword evidence="2" id="KW-0479">Metal-binding</keyword>
<dbReference type="InterPro" id="IPR036069">
    <property type="entry name" value="DUF34/NIF3_sf"/>
</dbReference>
<comment type="similarity">
    <text evidence="1">Belongs to the GTP cyclohydrolase I type 2/NIF3 family.</text>
</comment>
<dbReference type="Pfam" id="PF01784">
    <property type="entry name" value="DUF34_NIF3"/>
    <property type="match status" value="1"/>
</dbReference>
<proteinExistence type="inferred from homology"/>
<dbReference type="InterPro" id="IPR002678">
    <property type="entry name" value="DUF34/NIF3"/>
</dbReference>
<dbReference type="EMBL" id="AMCI01008705">
    <property type="protein sequence ID" value="EJW90651.1"/>
    <property type="molecule type" value="Genomic_DNA"/>
</dbReference>
<dbReference type="GO" id="GO:0005737">
    <property type="term" value="C:cytoplasm"/>
    <property type="evidence" value="ECO:0007669"/>
    <property type="project" value="TreeGrafter"/>
</dbReference>
<organism evidence="3">
    <name type="scientific">gut metagenome</name>
    <dbReference type="NCBI Taxonomy" id="749906"/>
    <lineage>
        <taxon>unclassified sequences</taxon>
        <taxon>metagenomes</taxon>
        <taxon>organismal metagenomes</taxon>
    </lineage>
</organism>
<dbReference type="AlphaFoldDB" id="J9F6X7"/>
<evidence type="ECO:0000256" key="1">
    <source>
        <dbReference type="ARBA" id="ARBA00006964"/>
    </source>
</evidence>